<dbReference type="Gene3D" id="3.40.50.300">
    <property type="entry name" value="P-loop containing nucleotide triphosphate hydrolases"/>
    <property type="match status" value="1"/>
</dbReference>
<gene>
    <name evidence="3" type="ORF">GCM10009733_060960</name>
</gene>
<name>A0ABN2FNW6_9ACTN</name>
<proteinExistence type="predicted"/>
<dbReference type="EMBL" id="BAAAMU010000052">
    <property type="protein sequence ID" value="GAA1655324.1"/>
    <property type="molecule type" value="Genomic_DNA"/>
</dbReference>
<evidence type="ECO:0000259" key="2">
    <source>
        <dbReference type="Pfam" id="PF19993"/>
    </source>
</evidence>
<protein>
    <recommendedName>
        <fullName evidence="2">Double-GTPase 2 domain-containing protein</fullName>
    </recommendedName>
</protein>
<dbReference type="SUPFAM" id="SSF52540">
    <property type="entry name" value="P-loop containing nucleoside triphosphate hydrolases"/>
    <property type="match status" value="1"/>
</dbReference>
<dbReference type="Pfam" id="PF19993">
    <property type="entry name" value="DO-GTPase2"/>
    <property type="match status" value="1"/>
</dbReference>
<organism evidence="3 4">
    <name type="scientific">Nonomuraea maheshkhaliensis</name>
    <dbReference type="NCBI Taxonomy" id="419590"/>
    <lineage>
        <taxon>Bacteria</taxon>
        <taxon>Bacillati</taxon>
        <taxon>Actinomycetota</taxon>
        <taxon>Actinomycetes</taxon>
        <taxon>Streptosporangiales</taxon>
        <taxon>Streptosporangiaceae</taxon>
        <taxon>Nonomuraea</taxon>
    </lineage>
</organism>
<comment type="caution">
    <text evidence="3">The sequence shown here is derived from an EMBL/GenBank/DDBJ whole genome shotgun (WGS) entry which is preliminary data.</text>
</comment>
<feature type="region of interest" description="Disordered" evidence="1">
    <location>
        <begin position="404"/>
        <end position="423"/>
    </location>
</feature>
<dbReference type="RefSeq" id="WP_346109964.1">
    <property type="nucleotide sequence ID" value="NZ_BAAAMU010000052.1"/>
</dbReference>
<keyword evidence="4" id="KW-1185">Reference proteome</keyword>
<feature type="domain" description="Double-GTPase 2" evidence="2">
    <location>
        <begin position="48"/>
        <end position="228"/>
    </location>
</feature>
<reference evidence="3 4" key="1">
    <citation type="journal article" date="2019" name="Int. J. Syst. Evol. Microbiol.">
        <title>The Global Catalogue of Microorganisms (GCM) 10K type strain sequencing project: providing services to taxonomists for standard genome sequencing and annotation.</title>
        <authorList>
            <consortium name="The Broad Institute Genomics Platform"/>
            <consortium name="The Broad Institute Genome Sequencing Center for Infectious Disease"/>
            <person name="Wu L."/>
            <person name="Ma J."/>
        </authorList>
    </citation>
    <scope>NUCLEOTIDE SEQUENCE [LARGE SCALE GENOMIC DNA]</scope>
    <source>
        <strain evidence="3 4">JCM 13929</strain>
    </source>
</reference>
<evidence type="ECO:0000313" key="3">
    <source>
        <dbReference type="EMBL" id="GAA1655324.1"/>
    </source>
</evidence>
<dbReference type="InterPro" id="IPR027417">
    <property type="entry name" value="P-loop_NTPase"/>
</dbReference>
<dbReference type="InterPro" id="IPR045528">
    <property type="entry name" value="DO-GTPase2"/>
</dbReference>
<dbReference type="Proteomes" id="UP001500064">
    <property type="component" value="Unassembled WGS sequence"/>
</dbReference>
<evidence type="ECO:0000313" key="4">
    <source>
        <dbReference type="Proteomes" id="UP001500064"/>
    </source>
</evidence>
<sequence length="423" mass="46509">MDVVLGIFVVAGIVVALTAFLRPRRPGGPPPGEAAIQAAIPTFRVVALGLPGSGKTLLLASMFNELQTPSRQCYYLSAGDDDVARLTGWFAQMADTSRTDQWPRGTFTSETRRFTFGVKARSGETVHEVLRLDLLEYAGELLTDAEAHSDRRQELFEQVRSAHALLAIIDGARIRQHLDGDPQGWTELHRTLNILVPHLIEAGCPVTFVITKWDLLTHLHEDENTRLSLVRDLLMSNTHFRTLARLHSTRRVTRLIPVSAVGPGFASLDATGHVIKTRSAQARPTYVDVPLSTVVPDLFDQAELHLPTTLRAALHEEARRHLWRAPLERVHSTAMLTLQSSGRALLHALGSAPAAIAGDVLIAMFLDSRAPAVGPDPAGPQVDEAQRRVGEFVRVRKQVLQDMRGKPAMLEGRLPSSRLSQES</sequence>
<accession>A0ABN2FNW6</accession>
<evidence type="ECO:0000256" key="1">
    <source>
        <dbReference type="SAM" id="MobiDB-lite"/>
    </source>
</evidence>